<proteinExistence type="predicted"/>
<keyword evidence="1" id="KW-0812">Transmembrane</keyword>
<evidence type="ECO:0000256" key="1">
    <source>
        <dbReference type="SAM" id="Phobius"/>
    </source>
</evidence>
<dbReference type="EMBL" id="JBFXLT010000002">
    <property type="protein sequence ID" value="KAL2822523.1"/>
    <property type="molecule type" value="Genomic_DNA"/>
</dbReference>
<keyword evidence="3" id="KW-1185">Reference proteome</keyword>
<protein>
    <submittedName>
        <fullName evidence="2">Uncharacterized protein</fullName>
    </submittedName>
</protein>
<name>A0ABR4I6M7_9EURO</name>
<comment type="caution">
    <text evidence="2">The sequence shown here is derived from an EMBL/GenBank/DDBJ whole genome shotgun (WGS) entry which is preliminary data.</text>
</comment>
<evidence type="ECO:0000313" key="2">
    <source>
        <dbReference type="EMBL" id="KAL2822523.1"/>
    </source>
</evidence>
<keyword evidence="1" id="KW-1133">Transmembrane helix</keyword>
<keyword evidence="1" id="KW-0472">Membrane</keyword>
<feature type="transmembrane region" description="Helical" evidence="1">
    <location>
        <begin position="20"/>
        <end position="41"/>
    </location>
</feature>
<reference evidence="2 3" key="1">
    <citation type="submission" date="2024-07" db="EMBL/GenBank/DDBJ databases">
        <title>Section-level genome sequencing and comparative genomics of Aspergillus sections Usti and Cavernicolus.</title>
        <authorList>
            <consortium name="Lawrence Berkeley National Laboratory"/>
            <person name="Nybo J.L."/>
            <person name="Vesth T.C."/>
            <person name="Theobald S."/>
            <person name="Frisvad J.C."/>
            <person name="Larsen T.O."/>
            <person name="Kjaerboelling I."/>
            <person name="Rothschild-Mancinelli K."/>
            <person name="Lyhne E.K."/>
            <person name="Kogle M.E."/>
            <person name="Barry K."/>
            <person name="Clum A."/>
            <person name="Na H."/>
            <person name="Ledsgaard L."/>
            <person name="Lin J."/>
            <person name="Lipzen A."/>
            <person name="Kuo A."/>
            <person name="Riley R."/>
            <person name="Mondo S."/>
            <person name="Labutti K."/>
            <person name="Haridas S."/>
            <person name="Pangalinan J."/>
            <person name="Salamov A.A."/>
            <person name="Simmons B.A."/>
            <person name="Magnuson J.K."/>
            <person name="Chen J."/>
            <person name="Drula E."/>
            <person name="Henrissat B."/>
            <person name="Wiebenga A."/>
            <person name="Lubbers R.J."/>
            <person name="Gomes A.C."/>
            <person name="Makela M.R."/>
            <person name="Stajich J."/>
            <person name="Grigoriev I.V."/>
            <person name="Mortensen U.H."/>
            <person name="De Vries R.P."/>
            <person name="Baker S.E."/>
            <person name="Andersen M.R."/>
        </authorList>
    </citation>
    <scope>NUCLEOTIDE SEQUENCE [LARGE SCALE GENOMIC DNA]</scope>
    <source>
        <strain evidence="2 3">CBS 588.65</strain>
    </source>
</reference>
<evidence type="ECO:0000313" key="3">
    <source>
        <dbReference type="Proteomes" id="UP001610334"/>
    </source>
</evidence>
<accession>A0ABR4I6M7</accession>
<dbReference type="Proteomes" id="UP001610334">
    <property type="component" value="Unassembled WGS sequence"/>
</dbReference>
<organism evidence="2 3">
    <name type="scientific">Aspergillus granulosus</name>
    <dbReference type="NCBI Taxonomy" id="176169"/>
    <lineage>
        <taxon>Eukaryota</taxon>
        <taxon>Fungi</taxon>
        <taxon>Dikarya</taxon>
        <taxon>Ascomycota</taxon>
        <taxon>Pezizomycotina</taxon>
        <taxon>Eurotiomycetes</taxon>
        <taxon>Eurotiomycetidae</taxon>
        <taxon>Eurotiales</taxon>
        <taxon>Aspergillaceae</taxon>
        <taxon>Aspergillus</taxon>
        <taxon>Aspergillus subgen. Nidulantes</taxon>
    </lineage>
</organism>
<sequence length="188" mass="21658">MSFFFSFSFPVSPNVLTNSSHRIFCVIFIAPYLSVLILSRLANISTLMTKQVSIPSISVADTAMVLQSTAETRAATTYTFGTWYRIPPLRCRVRSTTYLVHNCTTSPNSSLLFLLHVLWLGWRHMHLFARGGRRVDSHPDGVYLGYVFSTRPTSFRFNQSKIHRDAWLVYQLWESWVVCTNQRPRSKV</sequence>
<gene>
    <name evidence="2" type="ORF">BJX63DRAFT_123061</name>
</gene>